<organism evidence="1 2">
    <name type="scientific">Anaeroplasma bactoclasticum</name>
    <dbReference type="NCBI Taxonomy" id="2088"/>
    <lineage>
        <taxon>Bacteria</taxon>
        <taxon>Bacillati</taxon>
        <taxon>Mycoplasmatota</taxon>
        <taxon>Mollicutes</taxon>
        <taxon>Anaeroplasmatales</taxon>
        <taxon>Anaeroplasmataceae</taxon>
        <taxon>Anaeroplasma</taxon>
    </lineage>
</organism>
<dbReference type="Proteomes" id="UP000266506">
    <property type="component" value="Unassembled WGS sequence"/>
</dbReference>
<dbReference type="AlphaFoldDB" id="A0A397S7E5"/>
<comment type="caution">
    <text evidence="1">The sequence shown here is derived from an EMBL/GenBank/DDBJ whole genome shotgun (WGS) entry which is preliminary data.</text>
</comment>
<name>A0A397S7E5_9MOLU</name>
<dbReference type="RefSeq" id="WP_119015691.1">
    <property type="nucleotide sequence ID" value="NZ_QXEV01000003.1"/>
</dbReference>
<keyword evidence="2" id="KW-1185">Reference proteome</keyword>
<accession>A0A397S7E5</accession>
<gene>
    <name evidence="1" type="ORF">EI71_00526</name>
</gene>
<reference evidence="1 2" key="1">
    <citation type="submission" date="2018-08" db="EMBL/GenBank/DDBJ databases">
        <title>Genomic Encyclopedia of Archaeal and Bacterial Type Strains, Phase II (KMG-II): from individual species to whole genera.</title>
        <authorList>
            <person name="Goeker M."/>
        </authorList>
    </citation>
    <scope>NUCLEOTIDE SEQUENCE [LARGE SCALE GENOMIC DNA]</scope>
    <source>
        <strain evidence="1 2">ATCC 27112</strain>
    </source>
</reference>
<proteinExistence type="predicted"/>
<sequence length="170" mass="20761">MIFVGFSPLYSLDENLILYEKLKDSMIPWSLFQLIDKNSILTRNGTRNKTYLRKGGKKHIRIQRMVLNHRNYFDLFPTFLIPNSTLLTYDMGIYEKEEYIIEKKRRNSSFEKWLMEQDLDKDIFSKLIEIGSKDNAIFYKTKDKYYSYKEWISTKKEKKKVFFYLIYYEK</sequence>
<dbReference type="EMBL" id="QXEV01000003">
    <property type="protein sequence ID" value="RIA78214.1"/>
    <property type="molecule type" value="Genomic_DNA"/>
</dbReference>
<evidence type="ECO:0000313" key="1">
    <source>
        <dbReference type="EMBL" id="RIA78214.1"/>
    </source>
</evidence>
<evidence type="ECO:0000313" key="2">
    <source>
        <dbReference type="Proteomes" id="UP000266506"/>
    </source>
</evidence>
<dbReference type="InParanoid" id="A0A397S7E5"/>
<protein>
    <submittedName>
        <fullName evidence="1">Uncharacterized protein</fullName>
    </submittedName>
</protein>